<accession>A0A2N5U8F3</accession>
<evidence type="ECO:0000313" key="2">
    <source>
        <dbReference type="EMBL" id="PLW34014.1"/>
    </source>
</evidence>
<gene>
    <name evidence="2" type="ORF">PCASD_22336</name>
</gene>
<comment type="caution">
    <text evidence="2">The sequence shown here is derived from an EMBL/GenBank/DDBJ whole genome shotgun (WGS) entry which is preliminary data.</text>
</comment>
<organism evidence="2 3">
    <name type="scientific">Puccinia coronata f. sp. avenae</name>
    <dbReference type="NCBI Taxonomy" id="200324"/>
    <lineage>
        <taxon>Eukaryota</taxon>
        <taxon>Fungi</taxon>
        <taxon>Dikarya</taxon>
        <taxon>Basidiomycota</taxon>
        <taxon>Pucciniomycotina</taxon>
        <taxon>Pucciniomycetes</taxon>
        <taxon>Pucciniales</taxon>
        <taxon>Pucciniaceae</taxon>
        <taxon>Puccinia</taxon>
    </lineage>
</organism>
<proteinExistence type="predicted"/>
<protein>
    <submittedName>
        <fullName evidence="2">Uncharacterized protein</fullName>
    </submittedName>
</protein>
<dbReference type="Proteomes" id="UP000235392">
    <property type="component" value="Unassembled WGS sequence"/>
</dbReference>
<sequence length="100" mass="11089">MLKDALFVPNLTTNLISFAQLIKEKAEIVFNGSTMQVTLNGKHRLTVDTASTGSPLTRHTTSLRFRVLPRHRNRHLSQLTAPSQRTFSGTTASGTQALRK</sequence>
<evidence type="ECO:0000256" key="1">
    <source>
        <dbReference type="SAM" id="MobiDB-lite"/>
    </source>
</evidence>
<reference evidence="2 3" key="1">
    <citation type="submission" date="2017-11" db="EMBL/GenBank/DDBJ databases">
        <title>De novo assembly and phasing of dikaryotic genomes from two isolates of Puccinia coronata f. sp. avenae, the causal agent of oat crown rust.</title>
        <authorList>
            <person name="Miller M.E."/>
            <person name="Zhang Y."/>
            <person name="Omidvar V."/>
            <person name="Sperschneider J."/>
            <person name="Schwessinger B."/>
            <person name="Raley C."/>
            <person name="Palmer J.M."/>
            <person name="Garnica D."/>
            <person name="Upadhyaya N."/>
            <person name="Rathjen J."/>
            <person name="Taylor J.M."/>
            <person name="Park R.F."/>
            <person name="Dodds P.N."/>
            <person name="Hirsch C.D."/>
            <person name="Kianian S.F."/>
            <person name="Figueroa M."/>
        </authorList>
    </citation>
    <scope>NUCLEOTIDE SEQUENCE [LARGE SCALE GENOMIC DNA]</scope>
    <source>
        <strain evidence="2">12SD80</strain>
    </source>
</reference>
<feature type="compositionally biased region" description="Polar residues" evidence="1">
    <location>
        <begin position="76"/>
        <end position="100"/>
    </location>
</feature>
<dbReference type="AlphaFoldDB" id="A0A2N5U8F3"/>
<evidence type="ECO:0000313" key="3">
    <source>
        <dbReference type="Proteomes" id="UP000235392"/>
    </source>
</evidence>
<feature type="region of interest" description="Disordered" evidence="1">
    <location>
        <begin position="75"/>
        <end position="100"/>
    </location>
</feature>
<dbReference type="EMBL" id="PGCI01000207">
    <property type="protein sequence ID" value="PLW34014.1"/>
    <property type="molecule type" value="Genomic_DNA"/>
</dbReference>
<name>A0A2N5U8F3_9BASI</name>